<dbReference type="EMBL" id="CP042430">
    <property type="protein sequence ID" value="QEC47103.1"/>
    <property type="molecule type" value="Genomic_DNA"/>
</dbReference>
<dbReference type="InterPro" id="IPR008007">
    <property type="entry name" value="Peptidase_M42"/>
</dbReference>
<evidence type="ECO:0000256" key="5">
    <source>
        <dbReference type="ARBA" id="ARBA00022801"/>
    </source>
</evidence>
<evidence type="ECO:0000256" key="6">
    <source>
        <dbReference type="PIRNR" id="PIRNR001123"/>
    </source>
</evidence>
<dbReference type="KEGG" id="bsol:FSW04_05535"/>
<keyword evidence="10" id="KW-1185">Reference proteome</keyword>
<evidence type="ECO:0000256" key="3">
    <source>
        <dbReference type="ARBA" id="ARBA00022670"/>
    </source>
</evidence>
<evidence type="ECO:0000313" key="9">
    <source>
        <dbReference type="EMBL" id="QEC47103.1"/>
    </source>
</evidence>
<evidence type="ECO:0000256" key="4">
    <source>
        <dbReference type="ARBA" id="ARBA00022723"/>
    </source>
</evidence>
<comment type="cofactor">
    <cofactor evidence="8">
        <name>a divalent metal cation</name>
        <dbReference type="ChEBI" id="CHEBI:60240"/>
    </cofactor>
    <text evidence="8">Binds 2 divalent metal cations per subunit.</text>
</comment>
<keyword evidence="4 8" id="KW-0479">Metal-binding</keyword>
<dbReference type="RefSeq" id="WP_146917097.1">
    <property type="nucleotide sequence ID" value="NZ_CP042430.1"/>
</dbReference>
<organism evidence="9 10">
    <name type="scientific">Baekduia soli</name>
    <dbReference type="NCBI Taxonomy" id="496014"/>
    <lineage>
        <taxon>Bacteria</taxon>
        <taxon>Bacillati</taxon>
        <taxon>Actinomycetota</taxon>
        <taxon>Thermoleophilia</taxon>
        <taxon>Solirubrobacterales</taxon>
        <taxon>Baekduiaceae</taxon>
        <taxon>Baekduia</taxon>
    </lineage>
</organism>
<feature type="binding site" evidence="8">
    <location>
        <position position="63"/>
    </location>
    <ligand>
        <name>Zn(2+)</name>
        <dbReference type="ChEBI" id="CHEBI:29105"/>
        <label>1</label>
    </ligand>
</feature>
<keyword evidence="3" id="KW-0645">Protease</keyword>
<feature type="binding site" evidence="8">
    <location>
        <position position="318"/>
    </location>
    <ligand>
        <name>Zn(2+)</name>
        <dbReference type="ChEBI" id="CHEBI:29105"/>
        <label>2</label>
    </ligand>
</feature>
<evidence type="ECO:0000313" key="10">
    <source>
        <dbReference type="Proteomes" id="UP000321805"/>
    </source>
</evidence>
<evidence type="ECO:0000256" key="7">
    <source>
        <dbReference type="PIRSR" id="PIRSR001123-1"/>
    </source>
</evidence>
<dbReference type="PANTHER" id="PTHR32481">
    <property type="entry name" value="AMINOPEPTIDASE"/>
    <property type="match status" value="1"/>
</dbReference>
<dbReference type="GO" id="GO:0006508">
    <property type="term" value="P:proteolysis"/>
    <property type="evidence" value="ECO:0007669"/>
    <property type="project" value="UniProtKB-KW"/>
</dbReference>
<dbReference type="GO" id="GO:0004177">
    <property type="term" value="F:aminopeptidase activity"/>
    <property type="evidence" value="ECO:0007669"/>
    <property type="project" value="UniProtKB-UniRule"/>
</dbReference>
<dbReference type="InterPro" id="IPR051464">
    <property type="entry name" value="Peptidase_M42_aminopept"/>
</dbReference>
<reference evidence="9 10" key="1">
    <citation type="journal article" date="2018" name="J. Microbiol.">
        <title>Baekduia soli gen. nov., sp. nov., a novel bacterium isolated from the soil of Baekdu Mountain and proposal of a novel family name, Baekduiaceae fam. nov.</title>
        <authorList>
            <person name="An D.S."/>
            <person name="Siddiqi M.Z."/>
            <person name="Kim K.H."/>
            <person name="Yu H.S."/>
            <person name="Im W.T."/>
        </authorList>
    </citation>
    <scope>NUCLEOTIDE SEQUENCE [LARGE SCALE GENOMIC DNA]</scope>
    <source>
        <strain evidence="9 10">BR7-21</strain>
    </source>
</reference>
<dbReference type="AlphaFoldDB" id="A0A5B8U2A7"/>
<dbReference type="SUPFAM" id="SSF101821">
    <property type="entry name" value="Aminopeptidase/glucanase lid domain"/>
    <property type="match status" value="1"/>
</dbReference>
<comment type="similarity">
    <text evidence="1 6">Belongs to the peptidase M42 family.</text>
</comment>
<dbReference type="Gene3D" id="3.40.630.10">
    <property type="entry name" value="Zn peptidases"/>
    <property type="match status" value="1"/>
</dbReference>
<dbReference type="SUPFAM" id="SSF53187">
    <property type="entry name" value="Zn-dependent exopeptidases"/>
    <property type="match status" value="1"/>
</dbReference>
<evidence type="ECO:0000256" key="8">
    <source>
        <dbReference type="PIRSR" id="PIRSR001123-2"/>
    </source>
</evidence>
<dbReference type="Proteomes" id="UP000321805">
    <property type="component" value="Chromosome"/>
</dbReference>
<keyword evidence="5" id="KW-0378">Hydrolase</keyword>
<dbReference type="GO" id="GO:0046872">
    <property type="term" value="F:metal ion binding"/>
    <property type="evidence" value="ECO:0007669"/>
    <property type="project" value="UniProtKB-UniRule"/>
</dbReference>
<feature type="binding site" evidence="8">
    <location>
        <position position="175"/>
    </location>
    <ligand>
        <name>Zn(2+)</name>
        <dbReference type="ChEBI" id="CHEBI:29105"/>
        <label>2</label>
    </ligand>
</feature>
<keyword evidence="2" id="KW-0031">Aminopeptidase</keyword>
<feature type="binding site" evidence="8">
    <location>
        <position position="209"/>
    </location>
    <ligand>
        <name>Zn(2+)</name>
        <dbReference type="ChEBI" id="CHEBI:29105"/>
        <label>2</label>
    </ligand>
</feature>
<feature type="active site" description="Proton acceptor" evidence="7">
    <location>
        <position position="208"/>
    </location>
</feature>
<evidence type="ECO:0000256" key="1">
    <source>
        <dbReference type="ARBA" id="ARBA00006272"/>
    </source>
</evidence>
<name>A0A5B8U2A7_9ACTN</name>
<proteinExistence type="inferred from homology"/>
<dbReference type="InterPro" id="IPR023367">
    <property type="entry name" value="Peptidase_M42_dom2"/>
</dbReference>
<feature type="binding site" evidence="8">
    <location>
        <position position="231"/>
    </location>
    <ligand>
        <name>Zn(2+)</name>
        <dbReference type="ChEBI" id="CHEBI:29105"/>
        <label>1</label>
    </ligand>
</feature>
<feature type="binding site" evidence="8">
    <location>
        <position position="175"/>
    </location>
    <ligand>
        <name>Zn(2+)</name>
        <dbReference type="ChEBI" id="CHEBI:29105"/>
        <label>1</label>
    </ligand>
</feature>
<evidence type="ECO:0000256" key="2">
    <source>
        <dbReference type="ARBA" id="ARBA00022438"/>
    </source>
</evidence>
<dbReference type="OrthoDB" id="9772053at2"/>
<protein>
    <submittedName>
        <fullName evidence="9">M42 family metallopeptidase</fullName>
    </submittedName>
</protein>
<dbReference type="Gene3D" id="2.40.30.40">
    <property type="entry name" value="Peptidase M42, domain 2"/>
    <property type="match status" value="1"/>
</dbReference>
<accession>A0A5B8U2A7</accession>
<gene>
    <name evidence="9" type="ORF">FSW04_05535</name>
</gene>
<dbReference type="PIRSF" id="PIRSF001123">
    <property type="entry name" value="PepA_GA"/>
    <property type="match status" value="1"/>
</dbReference>
<dbReference type="PANTHER" id="PTHR32481:SF20">
    <property type="entry name" value="AMINOPEPTIDASE YSDC"/>
    <property type="match status" value="1"/>
</dbReference>
<dbReference type="Pfam" id="PF05343">
    <property type="entry name" value="Peptidase_M42"/>
    <property type="match status" value="1"/>
</dbReference>
<sequence>MPIPDVLNQLLTAGGPSGYETAPARVFAEACAPFAEVRTDVMGSVTARVKGTGDGPTVALVGHIDEIGLIVTHIDDKGFLSFTGVGGWDPVILVGQRVELTTREGVLAGVVGKKPIHLLKDEERKRAAEIKDLHIDIGARDGDEAKGLVRIGDVAVIAGGPVELRNDRVISRSLDNRLGCYVAHEAARLVAEAGGAVGDVVAVAAVQEEITFAGARTVAHALRPDVAIVIDVTHATDAPGIDEREVGSHPFGSGPVIERGSTLHPAVFELLHEAAEAEDVPFTVSASARYTGTDADAIHVSRDGIPTGLIGLPLRYMHSPVEMVQLDDIANAARLAAAFARRLTAGQVFER</sequence>